<sequence length="278" mass="29831">MIELTYRFSAAKGTKFVAPMGVMTPHAAPLGFDIDGAEVGGVAAPNCAQMLAHGVVTGDAVTMRVRFAPSGPNYPDQMFVPTNSRYTRSATALAGETQEIAKAAGGGQAGILAIVNHVAGLFEYGHPEERFYDGHDELPQLCSLAQGSCVDINAYLIASLRAAGYEAGYIYGVFVPEEKKTWAVDGHCWVVTRHDGQYQEWDIAHFLKMGRREVAPALNPKPGVRLPMAHSMGWTVPLLGIEDFKLFGLPLQLIDGGVTDFPDLTFGLSGYEALAARG</sequence>
<dbReference type="Pfam" id="PF01841">
    <property type="entry name" value="Transglut_core"/>
    <property type="match status" value="1"/>
</dbReference>
<evidence type="ECO:0000313" key="3">
    <source>
        <dbReference type="Proteomes" id="UP000444174"/>
    </source>
</evidence>
<keyword evidence="3" id="KW-1185">Reference proteome</keyword>
<dbReference type="AlphaFoldDB" id="A0A843YG32"/>
<organism evidence="2 3">
    <name type="scientific">Tritonibacter litoralis</name>
    <dbReference type="NCBI Taxonomy" id="2662264"/>
    <lineage>
        <taxon>Bacteria</taxon>
        <taxon>Pseudomonadati</taxon>
        <taxon>Pseudomonadota</taxon>
        <taxon>Alphaproteobacteria</taxon>
        <taxon>Rhodobacterales</taxon>
        <taxon>Paracoccaceae</taxon>
        <taxon>Tritonibacter</taxon>
    </lineage>
</organism>
<feature type="domain" description="Transglutaminase-like" evidence="1">
    <location>
        <begin position="99"/>
        <end position="199"/>
    </location>
</feature>
<evidence type="ECO:0000313" key="2">
    <source>
        <dbReference type="EMBL" id="MQQ08635.1"/>
    </source>
</evidence>
<gene>
    <name evidence="2" type="ORF">GFB49_09245</name>
</gene>
<name>A0A843YG32_9RHOB</name>
<dbReference type="InterPro" id="IPR002931">
    <property type="entry name" value="Transglutaminase-like"/>
</dbReference>
<comment type="caution">
    <text evidence="2">The sequence shown here is derived from an EMBL/GenBank/DDBJ whole genome shotgun (WGS) entry which is preliminary data.</text>
</comment>
<protein>
    <submittedName>
        <fullName evidence="2">Transglutaminase domain-containing protein</fullName>
    </submittedName>
</protein>
<dbReference type="Gene3D" id="3.10.620.30">
    <property type="match status" value="1"/>
</dbReference>
<proteinExistence type="predicted"/>
<evidence type="ECO:0000259" key="1">
    <source>
        <dbReference type="Pfam" id="PF01841"/>
    </source>
</evidence>
<dbReference type="RefSeq" id="WP_153215567.1">
    <property type="nucleotide sequence ID" value="NZ_WIBF01000004.1"/>
</dbReference>
<reference evidence="2 3" key="1">
    <citation type="submission" date="2019-10" db="EMBL/GenBank/DDBJ databases">
        <title>Epibacterium sp. nov., isolated from seawater.</title>
        <authorList>
            <person name="Zhang X."/>
            <person name="Li N."/>
        </authorList>
    </citation>
    <scope>NUCLEOTIDE SEQUENCE [LARGE SCALE GENOMIC DNA]</scope>
    <source>
        <strain evidence="2 3">SM1979</strain>
    </source>
</reference>
<dbReference type="EMBL" id="WIBF01000004">
    <property type="protein sequence ID" value="MQQ08635.1"/>
    <property type="molecule type" value="Genomic_DNA"/>
</dbReference>
<accession>A0A843YG32</accession>
<dbReference type="Proteomes" id="UP000444174">
    <property type="component" value="Unassembled WGS sequence"/>
</dbReference>
<dbReference type="SUPFAM" id="SSF54001">
    <property type="entry name" value="Cysteine proteinases"/>
    <property type="match status" value="1"/>
</dbReference>
<dbReference type="InterPro" id="IPR038765">
    <property type="entry name" value="Papain-like_cys_pep_sf"/>
</dbReference>